<dbReference type="Proteomes" id="UP001066276">
    <property type="component" value="Chromosome 3_1"/>
</dbReference>
<organism evidence="2 3">
    <name type="scientific">Pleurodeles waltl</name>
    <name type="common">Iberian ribbed newt</name>
    <dbReference type="NCBI Taxonomy" id="8319"/>
    <lineage>
        <taxon>Eukaryota</taxon>
        <taxon>Metazoa</taxon>
        <taxon>Chordata</taxon>
        <taxon>Craniata</taxon>
        <taxon>Vertebrata</taxon>
        <taxon>Euteleostomi</taxon>
        <taxon>Amphibia</taxon>
        <taxon>Batrachia</taxon>
        <taxon>Caudata</taxon>
        <taxon>Salamandroidea</taxon>
        <taxon>Salamandridae</taxon>
        <taxon>Pleurodelinae</taxon>
        <taxon>Pleurodeles</taxon>
    </lineage>
</organism>
<sequence>MVSRKFLPPQAVSTPSPAPAGRARRASWCQARGADRAKSIPRSVYPLFRRWHQCAHGCARLRNTCAQWPVVYQDITPGPVSLKPGADVCIGSFLAQCFGVRGVSFPSRFGVVLPGRHYAKFTGPRHQQDMCPSGPCKSIVLLLLGPPSQPSGPCHRHPATAGREATP</sequence>
<feature type="region of interest" description="Disordered" evidence="1">
    <location>
        <begin position="1"/>
        <end position="24"/>
    </location>
</feature>
<evidence type="ECO:0000313" key="3">
    <source>
        <dbReference type="Proteomes" id="UP001066276"/>
    </source>
</evidence>
<evidence type="ECO:0000256" key="1">
    <source>
        <dbReference type="SAM" id="MobiDB-lite"/>
    </source>
</evidence>
<reference evidence="2" key="1">
    <citation type="journal article" date="2022" name="bioRxiv">
        <title>Sequencing and chromosome-scale assembly of the giantPleurodeles waltlgenome.</title>
        <authorList>
            <person name="Brown T."/>
            <person name="Elewa A."/>
            <person name="Iarovenko S."/>
            <person name="Subramanian E."/>
            <person name="Araus A.J."/>
            <person name="Petzold A."/>
            <person name="Susuki M."/>
            <person name="Suzuki K.-i.T."/>
            <person name="Hayashi T."/>
            <person name="Toyoda A."/>
            <person name="Oliveira C."/>
            <person name="Osipova E."/>
            <person name="Leigh N.D."/>
            <person name="Simon A."/>
            <person name="Yun M.H."/>
        </authorList>
    </citation>
    <scope>NUCLEOTIDE SEQUENCE</scope>
    <source>
        <strain evidence="2">20211129_DDA</strain>
        <tissue evidence="2">Liver</tissue>
    </source>
</reference>
<comment type="caution">
    <text evidence="2">The sequence shown here is derived from an EMBL/GenBank/DDBJ whole genome shotgun (WGS) entry which is preliminary data.</text>
</comment>
<dbReference type="AlphaFoldDB" id="A0AAV7UPD1"/>
<protein>
    <submittedName>
        <fullName evidence="2">Uncharacterized protein</fullName>
    </submittedName>
</protein>
<accession>A0AAV7UPD1</accession>
<evidence type="ECO:0000313" key="2">
    <source>
        <dbReference type="EMBL" id="KAJ1190110.1"/>
    </source>
</evidence>
<name>A0AAV7UPD1_PLEWA</name>
<gene>
    <name evidence="2" type="ORF">NDU88_006849</name>
</gene>
<dbReference type="EMBL" id="JANPWB010000005">
    <property type="protein sequence ID" value="KAJ1190110.1"/>
    <property type="molecule type" value="Genomic_DNA"/>
</dbReference>
<proteinExistence type="predicted"/>
<keyword evidence="3" id="KW-1185">Reference proteome</keyword>